<protein>
    <recommendedName>
        <fullName evidence="1">DUF6998 domain-containing protein</fullName>
    </recommendedName>
</protein>
<gene>
    <name evidence="2" type="ORF">P3TCK_11088</name>
</gene>
<dbReference type="InterPro" id="IPR054267">
    <property type="entry name" value="DUF6998"/>
</dbReference>
<evidence type="ECO:0000313" key="2">
    <source>
        <dbReference type="EMBL" id="EAS44223.1"/>
    </source>
</evidence>
<name>Q1Z6C4_9GAMM</name>
<organism evidence="2 3">
    <name type="scientific">Photobacterium profundum 3TCK</name>
    <dbReference type="NCBI Taxonomy" id="314280"/>
    <lineage>
        <taxon>Bacteria</taxon>
        <taxon>Pseudomonadati</taxon>
        <taxon>Pseudomonadota</taxon>
        <taxon>Gammaproteobacteria</taxon>
        <taxon>Vibrionales</taxon>
        <taxon>Vibrionaceae</taxon>
        <taxon>Photobacterium</taxon>
    </lineage>
</organism>
<evidence type="ECO:0000313" key="3">
    <source>
        <dbReference type="Proteomes" id="UP000003789"/>
    </source>
</evidence>
<reference evidence="2 3" key="1">
    <citation type="submission" date="2006-03" db="EMBL/GenBank/DDBJ databases">
        <authorList>
            <person name="Bartlett D.H."/>
            <person name="Valle G."/>
            <person name="Lauro F.M."/>
            <person name="Vezzi A."/>
            <person name="Simonato F."/>
            <person name="Eloe E."/>
            <person name="Vitulo N."/>
            <person name="Stratton T.K."/>
            <person name="D'angelo M."/>
            <person name="Ferriera S."/>
            <person name="Johnson J."/>
            <person name="Kravitz S."/>
            <person name="Beeson K."/>
            <person name="Sutton G."/>
            <person name="Rogers Y."/>
            <person name="Friedman R."/>
            <person name="Frazier M."/>
            <person name="Venter J.C."/>
        </authorList>
    </citation>
    <scope>NUCLEOTIDE SEQUENCE [LARGE SCALE GENOMIC DNA]</scope>
    <source>
        <strain evidence="2 3">3TCK</strain>
    </source>
</reference>
<dbReference type="AlphaFoldDB" id="Q1Z6C4"/>
<feature type="domain" description="DUF6998" evidence="1">
    <location>
        <begin position="8"/>
        <end position="145"/>
    </location>
</feature>
<dbReference type="HOGENOM" id="CLU_128071_0_0_6"/>
<sequence>MEIQKAVKELLKIVEALQSQYDKKKFTLDGRLVGDLGEILVEQDYDLDLYSGLAKHHDGETPDGRKVQIKTTMKNSLTFPVDHIPHYYIGIKIHSDGAYDEIFNGPGSIAWEAIKNRKPTKTNLHSITLSALKKLNEKVSDQDRIPKKTKSKS</sequence>
<comment type="caution">
    <text evidence="2">The sequence shown here is derived from an EMBL/GenBank/DDBJ whole genome shotgun (WGS) entry which is preliminary data.</text>
</comment>
<dbReference type="Proteomes" id="UP000003789">
    <property type="component" value="Unassembled WGS sequence"/>
</dbReference>
<evidence type="ECO:0000259" key="1">
    <source>
        <dbReference type="Pfam" id="PF22522"/>
    </source>
</evidence>
<dbReference type="OrthoDB" id="7503989at2"/>
<accession>Q1Z6C4</accession>
<dbReference type="Pfam" id="PF22522">
    <property type="entry name" value="DUF6998"/>
    <property type="match status" value="1"/>
</dbReference>
<dbReference type="RefSeq" id="WP_006230241.1">
    <property type="nucleotide sequence ID" value="NZ_CH724134.1"/>
</dbReference>
<dbReference type="EMBL" id="AAPH01000006">
    <property type="protein sequence ID" value="EAS44223.1"/>
    <property type="molecule type" value="Genomic_DNA"/>
</dbReference>
<proteinExistence type="predicted"/>